<organism evidence="10 11">
    <name type="scientific">Modicisalibacter xianhensis</name>
    <dbReference type="NCBI Taxonomy" id="442341"/>
    <lineage>
        <taxon>Bacteria</taxon>
        <taxon>Pseudomonadati</taxon>
        <taxon>Pseudomonadota</taxon>
        <taxon>Gammaproteobacteria</taxon>
        <taxon>Oceanospirillales</taxon>
        <taxon>Halomonadaceae</taxon>
        <taxon>Modicisalibacter</taxon>
    </lineage>
</organism>
<feature type="binding site" evidence="8">
    <location>
        <position position="276"/>
    </location>
    <ligand>
        <name>substrate</name>
    </ligand>
</feature>
<protein>
    <recommendedName>
        <fullName evidence="8">tRNA N6-adenosine threonylcarbamoyltransferase</fullName>
        <ecNumber evidence="8">2.3.1.234</ecNumber>
    </recommendedName>
    <alternativeName>
        <fullName evidence="8">N6-L-threonylcarbamoyladenine synthase</fullName>
        <shortName evidence="8">t(6)A synthase</shortName>
    </alternativeName>
    <alternativeName>
        <fullName evidence="8">t(6)A37 threonylcarbamoyladenosine biosynthesis protein TsaD</fullName>
    </alternativeName>
    <alternativeName>
        <fullName evidence="8">tRNA threonylcarbamoyladenosine biosynthesis protein TsaD</fullName>
    </alternativeName>
</protein>
<comment type="caution">
    <text evidence="8">Lacks conserved residue(s) required for the propagation of feature annotation.</text>
</comment>
<dbReference type="PRINTS" id="PR00789">
    <property type="entry name" value="OSIALOPTASE"/>
</dbReference>
<dbReference type="GO" id="GO:0002949">
    <property type="term" value="P:tRNA threonylcarbamoyladenosine modification"/>
    <property type="evidence" value="ECO:0007669"/>
    <property type="project" value="UniProtKB-UniRule"/>
</dbReference>
<dbReference type="InterPro" id="IPR022450">
    <property type="entry name" value="TsaD"/>
</dbReference>
<dbReference type="FunFam" id="3.30.420.40:FF:000031">
    <property type="entry name" value="tRNA N6-adenosine threonylcarbamoyltransferase"/>
    <property type="match status" value="1"/>
</dbReference>
<dbReference type="Proteomes" id="UP000199040">
    <property type="component" value="Unassembled WGS sequence"/>
</dbReference>
<feature type="binding site" evidence="8">
    <location>
        <begin position="134"/>
        <end position="138"/>
    </location>
    <ligand>
        <name>substrate</name>
    </ligand>
</feature>
<dbReference type="GO" id="GO:0005506">
    <property type="term" value="F:iron ion binding"/>
    <property type="evidence" value="ECO:0007669"/>
    <property type="project" value="UniProtKB-UniRule"/>
</dbReference>
<keyword evidence="4 8" id="KW-0479">Metal-binding</keyword>
<comment type="catalytic activity">
    <reaction evidence="7 8">
        <text>L-threonylcarbamoyladenylate + adenosine(37) in tRNA = N(6)-L-threonylcarbamoyladenosine(37) in tRNA + AMP + H(+)</text>
        <dbReference type="Rhea" id="RHEA:37059"/>
        <dbReference type="Rhea" id="RHEA-COMP:10162"/>
        <dbReference type="Rhea" id="RHEA-COMP:10163"/>
        <dbReference type="ChEBI" id="CHEBI:15378"/>
        <dbReference type="ChEBI" id="CHEBI:73682"/>
        <dbReference type="ChEBI" id="CHEBI:74411"/>
        <dbReference type="ChEBI" id="CHEBI:74418"/>
        <dbReference type="ChEBI" id="CHEBI:456215"/>
        <dbReference type="EC" id="2.3.1.234"/>
    </reaction>
</comment>
<dbReference type="GO" id="GO:0061711">
    <property type="term" value="F:tRNA N(6)-L-threonylcarbamoyladenine synthase activity"/>
    <property type="evidence" value="ECO:0007669"/>
    <property type="project" value="UniProtKB-EC"/>
</dbReference>
<evidence type="ECO:0000256" key="8">
    <source>
        <dbReference type="HAMAP-Rule" id="MF_01445"/>
    </source>
</evidence>
<feature type="binding site" evidence="8">
    <location>
        <position position="167"/>
    </location>
    <ligand>
        <name>substrate</name>
    </ligand>
</feature>
<dbReference type="PANTHER" id="PTHR11735:SF6">
    <property type="entry name" value="TRNA N6-ADENOSINE THREONYLCARBAMOYLTRANSFERASE, MITOCHONDRIAL"/>
    <property type="match status" value="1"/>
</dbReference>
<dbReference type="SUPFAM" id="SSF53067">
    <property type="entry name" value="Actin-like ATPase domain"/>
    <property type="match status" value="2"/>
</dbReference>
<dbReference type="FunFam" id="3.30.420.40:FF:000012">
    <property type="entry name" value="tRNA N6-adenosine threonylcarbamoyltransferase"/>
    <property type="match status" value="1"/>
</dbReference>
<dbReference type="CDD" id="cd24133">
    <property type="entry name" value="ASKHA_NBD_TsaD_bac"/>
    <property type="match status" value="1"/>
</dbReference>
<dbReference type="Gene3D" id="3.30.420.40">
    <property type="match status" value="2"/>
</dbReference>
<dbReference type="RefSeq" id="WP_092848041.1">
    <property type="nucleotide sequence ID" value="NZ_FOPY01000012.1"/>
</dbReference>
<evidence type="ECO:0000313" key="10">
    <source>
        <dbReference type="EMBL" id="SFH90132.1"/>
    </source>
</evidence>
<keyword evidence="5 8" id="KW-0408">Iron</keyword>
<evidence type="ECO:0000256" key="3">
    <source>
        <dbReference type="ARBA" id="ARBA00022694"/>
    </source>
</evidence>
<dbReference type="Pfam" id="PF00814">
    <property type="entry name" value="TsaD"/>
    <property type="match status" value="1"/>
</dbReference>
<feature type="domain" description="Gcp-like" evidence="9">
    <location>
        <begin position="24"/>
        <end position="311"/>
    </location>
</feature>
<dbReference type="STRING" id="442341.SAMN04487959_11218"/>
<evidence type="ECO:0000256" key="4">
    <source>
        <dbReference type="ARBA" id="ARBA00022723"/>
    </source>
</evidence>
<comment type="cofactor">
    <cofactor evidence="8">
        <name>Fe(2+)</name>
        <dbReference type="ChEBI" id="CHEBI:29033"/>
    </cofactor>
    <text evidence="8">Binds 1 Fe(2+) ion per subunit.</text>
</comment>
<accession>A0A1I3DTT2</accession>
<sequence>MRVLGIETSCDETGVAIYDTDRGLLSDTLYSQIAMHAEFGGVVPELASRDHTRKLLPLIQEVLDRAGLSRQDLDGIAYTAGPGLVGALMVGASTAHGMARALGIPVLGVHHMEGHLLAPMLEDEPPEFPFVALLVSGGHTQLVEVHGLGQYHLLGESVDDAAGEAFDKTAKMLDLAYPGGPEVARLAEQGDPLRFRFPRPMTDRPGLDFSFSGLKTHTLTTLNALRDSDQLDAQGRADIARAFEEAVVDTLVIKCRRALDQTGLKRLVVAGGVSANARLRERLGNEVAKRGARAYYPRGRFCTDNGAMIAYVGAQRLLAGEHDSEAMQAVPRWPLDRLTPPAA</sequence>
<evidence type="ECO:0000256" key="6">
    <source>
        <dbReference type="ARBA" id="ARBA00023315"/>
    </source>
</evidence>
<keyword evidence="3 8" id="KW-0819">tRNA processing</keyword>
<evidence type="ECO:0000256" key="2">
    <source>
        <dbReference type="ARBA" id="ARBA00022679"/>
    </source>
</evidence>
<keyword evidence="11" id="KW-1185">Reference proteome</keyword>
<evidence type="ECO:0000256" key="5">
    <source>
        <dbReference type="ARBA" id="ARBA00023004"/>
    </source>
</evidence>
<feature type="binding site" evidence="8">
    <location>
        <position position="111"/>
    </location>
    <ligand>
        <name>Fe cation</name>
        <dbReference type="ChEBI" id="CHEBI:24875"/>
    </ligand>
</feature>
<gene>
    <name evidence="8" type="primary">tsaD</name>
    <name evidence="10" type="ORF">SAMN04487959_11218</name>
</gene>
<keyword evidence="6 8" id="KW-0012">Acyltransferase</keyword>
<dbReference type="GO" id="GO:0005737">
    <property type="term" value="C:cytoplasm"/>
    <property type="evidence" value="ECO:0007669"/>
    <property type="project" value="UniProtKB-SubCell"/>
</dbReference>
<dbReference type="NCBIfam" id="TIGR03723">
    <property type="entry name" value="T6A_TsaD_YgjD"/>
    <property type="match status" value="1"/>
</dbReference>
<dbReference type="AlphaFoldDB" id="A0A1I3DTT2"/>
<feature type="binding site" evidence="8">
    <location>
        <position position="180"/>
    </location>
    <ligand>
        <name>substrate</name>
    </ligand>
</feature>
<keyword evidence="1 8" id="KW-0963">Cytoplasm</keyword>
<dbReference type="EC" id="2.3.1.234" evidence="8"/>
<evidence type="ECO:0000256" key="1">
    <source>
        <dbReference type="ARBA" id="ARBA00022490"/>
    </source>
</evidence>
<dbReference type="InterPro" id="IPR043129">
    <property type="entry name" value="ATPase_NBD"/>
</dbReference>
<comment type="subcellular location">
    <subcellularLocation>
        <location evidence="8">Cytoplasm</location>
    </subcellularLocation>
</comment>
<feature type="binding site" evidence="8">
    <location>
        <position position="115"/>
    </location>
    <ligand>
        <name>Fe cation</name>
        <dbReference type="ChEBI" id="CHEBI:24875"/>
    </ligand>
</feature>
<keyword evidence="2 8" id="KW-0808">Transferase</keyword>
<proteinExistence type="inferred from homology"/>
<name>A0A1I3DTT2_9GAMM</name>
<dbReference type="InterPro" id="IPR017861">
    <property type="entry name" value="KAE1/TsaD"/>
</dbReference>
<dbReference type="PANTHER" id="PTHR11735">
    <property type="entry name" value="TRNA N6-ADENOSINE THREONYLCARBAMOYLTRANSFERASE"/>
    <property type="match status" value="1"/>
</dbReference>
<dbReference type="NCBIfam" id="TIGR00329">
    <property type="entry name" value="gcp_kae1"/>
    <property type="match status" value="1"/>
</dbReference>
<dbReference type="InterPro" id="IPR000905">
    <property type="entry name" value="Gcp-like_dom"/>
</dbReference>
<evidence type="ECO:0000313" key="11">
    <source>
        <dbReference type="Proteomes" id="UP000199040"/>
    </source>
</evidence>
<dbReference type="HAMAP" id="MF_01445">
    <property type="entry name" value="TsaD"/>
    <property type="match status" value="1"/>
</dbReference>
<feature type="binding site" evidence="8">
    <location>
        <position position="304"/>
    </location>
    <ligand>
        <name>Fe cation</name>
        <dbReference type="ChEBI" id="CHEBI:24875"/>
    </ligand>
</feature>
<reference evidence="10 11" key="1">
    <citation type="submission" date="2016-10" db="EMBL/GenBank/DDBJ databases">
        <authorList>
            <person name="de Groot N.N."/>
        </authorList>
    </citation>
    <scope>NUCLEOTIDE SEQUENCE [LARGE SCALE GENOMIC DNA]</scope>
    <source>
        <strain evidence="10 11">CGMCC 1.6848</strain>
    </source>
</reference>
<dbReference type="EMBL" id="FOPY01000012">
    <property type="protein sequence ID" value="SFH90132.1"/>
    <property type="molecule type" value="Genomic_DNA"/>
</dbReference>
<evidence type="ECO:0000256" key="7">
    <source>
        <dbReference type="ARBA" id="ARBA00048117"/>
    </source>
</evidence>
<comment type="similarity">
    <text evidence="8">Belongs to the KAE1 / TsaD family.</text>
</comment>
<comment type="function">
    <text evidence="8">Required for the formation of a threonylcarbamoyl group on adenosine at position 37 (t(6)A37) in tRNAs that read codons beginning with adenine. Is involved in the transfer of the threonylcarbamoyl moiety of threonylcarbamoyl-AMP (TC-AMP) to the N6 group of A37, together with TsaE and TsaB. TsaD likely plays a direct catalytic role in this reaction.</text>
</comment>
<evidence type="ECO:0000259" key="9">
    <source>
        <dbReference type="Pfam" id="PF00814"/>
    </source>
</evidence>